<dbReference type="Pfam" id="PF00664">
    <property type="entry name" value="ABC_membrane"/>
    <property type="match status" value="1"/>
</dbReference>
<evidence type="ECO:0000259" key="9">
    <source>
        <dbReference type="PROSITE" id="PS50929"/>
    </source>
</evidence>
<protein>
    <submittedName>
        <fullName evidence="10">Putative multidrug export ATP-binding/permease protein</fullName>
    </submittedName>
</protein>
<proteinExistence type="predicted"/>
<evidence type="ECO:0000256" key="5">
    <source>
        <dbReference type="ARBA" id="ARBA00022989"/>
    </source>
</evidence>
<keyword evidence="3" id="KW-0547">Nucleotide-binding</keyword>
<dbReference type="EMBL" id="BMXG01000006">
    <property type="protein sequence ID" value="GHB97455.1"/>
    <property type="molecule type" value="Genomic_DNA"/>
</dbReference>
<dbReference type="Gene3D" id="3.40.50.300">
    <property type="entry name" value="P-loop containing nucleotide triphosphate hydrolases"/>
    <property type="match status" value="1"/>
</dbReference>
<keyword evidence="5 7" id="KW-1133">Transmembrane helix</keyword>
<name>A0A8J3DGT5_9BACT</name>
<feature type="transmembrane region" description="Helical" evidence="7">
    <location>
        <begin position="59"/>
        <end position="82"/>
    </location>
</feature>
<reference evidence="10" key="2">
    <citation type="submission" date="2020-09" db="EMBL/GenBank/DDBJ databases">
        <authorList>
            <person name="Sun Q."/>
            <person name="Kim S."/>
        </authorList>
    </citation>
    <scope>NUCLEOTIDE SEQUENCE</scope>
    <source>
        <strain evidence="10">KCTC 12870</strain>
    </source>
</reference>
<evidence type="ECO:0000256" key="4">
    <source>
        <dbReference type="ARBA" id="ARBA00022840"/>
    </source>
</evidence>
<reference evidence="10" key="1">
    <citation type="journal article" date="2014" name="Int. J. Syst. Evol. Microbiol.">
        <title>Complete genome sequence of Corynebacterium casei LMG S-19264T (=DSM 44701T), isolated from a smear-ripened cheese.</title>
        <authorList>
            <consortium name="US DOE Joint Genome Institute (JGI-PGF)"/>
            <person name="Walter F."/>
            <person name="Albersmeier A."/>
            <person name="Kalinowski J."/>
            <person name="Ruckert C."/>
        </authorList>
    </citation>
    <scope>NUCLEOTIDE SEQUENCE</scope>
    <source>
        <strain evidence="10">KCTC 12870</strain>
    </source>
</reference>
<comment type="subcellular location">
    <subcellularLocation>
        <location evidence="1">Cell membrane</location>
        <topology evidence="1">Multi-pass membrane protein</topology>
    </subcellularLocation>
</comment>
<keyword evidence="11" id="KW-1185">Reference proteome</keyword>
<keyword evidence="4 10" id="KW-0067">ATP-binding</keyword>
<dbReference type="PROSITE" id="PS00211">
    <property type="entry name" value="ABC_TRANSPORTER_1"/>
    <property type="match status" value="1"/>
</dbReference>
<dbReference type="InterPro" id="IPR011527">
    <property type="entry name" value="ABC1_TM_dom"/>
</dbReference>
<evidence type="ECO:0000256" key="2">
    <source>
        <dbReference type="ARBA" id="ARBA00022692"/>
    </source>
</evidence>
<dbReference type="InterPro" id="IPR039421">
    <property type="entry name" value="Type_1_exporter"/>
</dbReference>
<dbReference type="InterPro" id="IPR003439">
    <property type="entry name" value="ABC_transporter-like_ATP-bd"/>
</dbReference>
<gene>
    <name evidence="10" type="ORF">GCM10007047_11580</name>
</gene>
<feature type="transmembrane region" description="Helical" evidence="7">
    <location>
        <begin position="280"/>
        <end position="301"/>
    </location>
</feature>
<dbReference type="PROSITE" id="PS50929">
    <property type="entry name" value="ABC_TM1F"/>
    <property type="match status" value="1"/>
</dbReference>
<feature type="transmembrane region" description="Helical" evidence="7">
    <location>
        <begin position="29"/>
        <end position="47"/>
    </location>
</feature>
<dbReference type="PANTHER" id="PTHR43394">
    <property type="entry name" value="ATP-DEPENDENT PERMEASE MDL1, MITOCHONDRIAL"/>
    <property type="match status" value="1"/>
</dbReference>
<evidence type="ECO:0000313" key="11">
    <source>
        <dbReference type="Proteomes" id="UP000642829"/>
    </source>
</evidence>
<dbReference type="InterPro" id="IPR036640">
    <property type="entry name" value="ABC1_TM_sf"/>
</dbReference>
<dbReference type="InterPro" id="IPR017871">
    <property type="entry name" value="ABC_transporter-like_CS"/>
</dbReference>
<dbReference type="FunFam" id="3.40.50.300:FF:000218">
    <property type="entry name" value="Multidrug ABC transporter ATP-binding protein"/>
    <property type="match status" value="1"/>
</dbReference>
<feature type="domain" description="ABC transmembrane type-1" evidence="9">
    <location>
        <begin position="30"/>
        <end position="309"/>
    </location>
</feature>
<evidence type="ECO:0000256" key="7">
    <source>
        <dbReference type="SAM" id="Phobius"/>
    </source>
</evidence>
<dbReference type="SMART" id="SM00382">
    <property type="entry name" value="AAA"/>
    <property type="match status" value="1"/>
</dbReference>
<dbReference type="RefSeq" id="WP_189512864.1">
    <property type="nucleotide sequence ID" value="NZ_BMXG01000006.1"/>
</dbReference>
<feature type="domain" description="ABC transporter" evidence="8">
    <location>
        <begin position="342"/>
        <end position="577"/>
    </location>
</feature>
<dbReference type="GO" id="GO:0015421">
    <property type="term" value="F:ABC-type oligopeptide transporter activity"/>
    <property type="evidence" value="ECO:0007669"/>
    <property type="project" value="TreeGrafter"/>
</dbReference>
<dbReference type="PANTHER" id="PTHR43394:SF1">
    <property type="entry name" value="ATP-BINDING CASSETTE SUB-FAMILY B MEMBER 10, MITOCHONDRIAL"/>
    <property type="match status" value="1"/>
</dbReference>
<dbReference type="GO" id="GO:0016887">
    <property type="term" value="F:ATP hydrolysis activity"/>
    <property type="evidence" value="ECO:0007669"/>
    <property type="project" value="InterPro"/>
</dbReference>
<feature type="transmembrane region" description="Helical" evidence="7">
    <location>
        <begin position="153"/>
        <end position="180"/>
    </location>
</feature>
<dbReference type="Gene3D" id="1.20.1560.10">
    <property type="entry name" value="ABC transporter type 1, transmembrane domain"/>
    <property type="match status" value="1"/>
</dbReference>
<comment type="caution">
    <text evidence="10">The sequence shown here is derived from an EMBL/GenBank/DDBJ whole genome shotgun (WGS) entry which is preliminary data.</text>
</comment>
<sequence length="581" mass="64588">MSKFDLSNPFEGSDLRSLMWKSKGIFKDYLFWRIISVIVVVPFPIITQQVIDKGLSSKDIVLCLQLASVSLTLLSLHIFAMIKAVRLLATNSQALTNSMRGRIFGKLQFMHFGFLDSTQTGRLLSKYAFDTQNVEMAMVPMVSSVIPELFRSALLICALAFLNPWLLLFVSVALPPVIIVRVVFMRRLRLSNECVRRAREKLTGHANEFISAIRLVRGFGQEKPVEANMDSISGNYSERRRIQMELNQTFGWVVFSLFACIEILAIACGSVLVLHDQLTLGTLVALVGSLPVILAPAQLLAQFNLQYMQGQEAYRSIKELVDSGYVEQWKGKRMPENLLAKIELRNVSFKYDRAERYAIRDMSLTIESGKHVAFVGASGSGKSTMVNLILGLYPATSGEICIDGVPQEDLAIRAFRRHCAIVMQDNLLISGSVADNLRFAKPNATKEEVIHAAKVANAWDFIQDMPQGLETKVGERGVALSGGQRQRIAIARAVLRDPVMLILDEATSALDNESEHIVQEALERIAKNRTTITIAHRLSTVRKADLIVVLNQGEVIEMGTYQELAAKSGGAFADLLAMQEH</sequence>
<dbReference type="SUPFAM" id="SSF90123">
    <property type="entry name" value="ABC transporter transmembrane region"/>
    <property type="match status" value="1"/>
</dbReference>
<dbReference type="GO" id="GO:0005886">
    <property type="term" value="C:plasma membrane"/>
    <property type="evidence" value="ECO:0007669"/>
    <property type="project" value="UniProtKB-SubCell"/>
</dbReference>
<organism evidence="10 11">
    <name type="scientific">Cerasicoccus arenae</name>
    <dbReference type="NCBI Taxonomy" id="424488"/>
    <lineage>
        <taxon>Bacteria</taxon>
        <taxon>Pseudomonadati</taxon>
        <taxon>Verrucomicrobiota</taxon>
        <taxon>Opitutia</taxon>
        <taxon>Puniceicoccales</taxon>
        <taxon>Cerasicoccaceae</taxon>
        <taxon>Cerasicoccus</taxon>
    </lineage>
</organism>
<dbReference type="Pfam" id="PF00005">
    <property type="entry name" value="ABC_tran"/>
    <property type="match status" value="1"/>
</dbReference>
<dbReference type="PROSITE" id="PS50893">
    <property type="entry name" value="ABC_TRANSPORTER_2"/>
    <property type="match status" value="1"/>
</dbReference>
<dbReference type="Proteomes" id="UP000642829">
    <property type="component" value="Unassembled WGS sequence"/>
</dbReference>
<dbReference type="AlphaFoldDB" id="A0A8J3DGT5"/>
<keyword evidence="2 7" id="KW-0812">Transmembrane</keyword>
<evidence type="ECO:0000313" key="10">
    <source>
        <dbReference type="EMBL" id="GHB97455.1"/>
    </source>
</evidence>
<feature type="transmembrane region" description="Helical" evidence="7">
    <location>
        <begin position="249"/>
        <end position="274"/>
    </location>
</feature>
<dbReference type="SUPFAM" id="SSF52540">
    <property type="entry name" value="P-loop containing nucleoside triphosphate hydrolases"/>
    <property type="match status" value="1"/>
</dbReference>
<evidence type="ECO:0000259" key="8">
    <source>
        <dbReference type="PROSITE" id="PS50893"/>
    </source>
</evidence>
<accession>A0A8J3DGT5</accession>
<evidence type="ECO:0000256" key="3">
    <source>
        <dbReference type="ARBA" id="ARBA00022741"/>
    </source>
</evidence>
<dbReference type="GO" id="GO:0005524">
    <property type="term" value="F:ATP binding"/>
    <property type="evidence" value="ECO:0007669"/>
    <property type="project" value="UniProtKB-KW"/>
</dbReference>
<evidence type="ECO:0000256" key="6">
    <source>
        <dbReference type="ARBA" id="ARBA00023136"/>
    </source>
</evidence>
<keyword evidence="6 7" id="KW-0472">Membrane</keyword>
<dbReference type="InterPro" id="IPR003593">
    <property type="entry name" value="AAA+_ATPase"/>
</dbReference>
<dbReference type="InterPro" id="IPR027417">
    <property type="entry name" value="P-loop_NTPase"/>
</dbReference>
<dbReference type="CDD" id="cd07346">
    <property type="entry name" value="ABC_6TM_exporters"/>
    <property type="match status" value="1"/>
</dbReference>
<evidence type="ECO:0000256" key="1">
    <source>
        <dbReference type="ARBA" id="ARBA00004651"/>
    </source>
</evidence>